<organism evidence="1 2">
    <name type="scientific">Bradyrhizobium canariense</name>
    <dbReference type="NCBI Taxonomy" id="255045"/>
    <lineage>
        <taxon>Bacteria</taxon>
        <taxon>Pseudomonadati</taxon>
        <taxon>Pseudomonadota</taxon>
        <taxon>Alphaproteobacteria</taxon>
        <taxon>Hyphomicrobiales</taxon>
        <taxon>Nitrobacteraceae</taxon>
        <taxon>Bradyrhizobium</taxon>
    </lineage>
</organism>
<accession>A0ABX3X8L9</accession>
<evidence type="ECO:0008006" key="3">
    <source>
        <dbReference type="Google" id="ProtNLM"/>
    </source>
</evidence>
<evidence type="ECO:0000313" key="1">
    <source>
        <dbReference type="EMBL" id="OSJ32473.1"/>
    </source>
</evidence>
<gene>
    <name evidence="1" type="ORF">BST63_07715</name>
</gene>
<evidence type="ECO:0000313" key="2">
    <source>
        <dbReference type="Proteomes" id="UP000193884"/>
    </source>
</evidence>
<keyword evidence="2" id="KW-1185">Reference proteome</keyword>
<dbReference type="PANTHER" id="PTHR46830">
    <property type="entry name" value="TRANSFERASE, PUTATIVE-RELATED"/>
    <property type="match status" value="1"/>
</dbReference>
<dbReference type="InterPro" id="IPR029044">
    <property type="entry name" value="Nucleotide-diphossugar_trans"/>
</dbReference>
<dbReference type="EMBL" id="NAFK01000142">
    <property type="protein sequence ID" value="OSJ32473.1"/>
    <property type="molecule type" value="Genomic_DNA"/>
</dbReference>
<reference evidence="1 2" key="1">
    <citation type="submission" date="2017-03" db="EMBL/GenBank/DDBJ databases">
        <title>Whole genome sequences of fourteen strains of Bradyrhizobium canariense and one strain of Bradyrhizobium japonicum isolated from Lupinus (Papilionoideae: Genisteae) species in Algeria.</title>
        <authorList>
            <person name="Crovadore J."/>
            <person name="Chekireb D."/>
            <person name="Brachmann A."/>
            <person name="Chablais R."/>
            <person name="Cochard B."/>
            <person name="Lefort F."/>
        </authorList>
    </citation>
    <scope>NUCLEOTIDE SEQUENCE [LARGE SCALE GENOMIC DNA]</scope>
    <source>
        <strain evidence="1 2">UBMAN05</strain>
    </source>
</reference>
<dbReference type="SUPFAM" id="SSF53448">
    <property type="entry name" value="Nucleotide-diphospho-sugar transferases"/>
    <property type="match status" value="1"/>
</dbReference>
<protein>
    <recommendedName>
        <fullName evidence="3">Polysaccharide pyruvyl transferase domain-containing protein</fullName>
    </recommendedName>
</protein>
<name>A0ABX3X8L9_9BRAD</name>
<dbReference type="RefSeq" id="WP_085383851.1">
    <property type="nucleotide sequence ID" value="NZ_NAFJ01000156.1"/>
</dbReference>
<comment type="caution">
    <text evidence="1">The sequence shown here is derived from an EMBL/GenBank/DDBJ whole genome shotgun (WGS) entry which is preliminary data.</text>
</comment>
<dbReference type="PANTHER" id="PTHR46830:SF2">
    <property type="entry name" value="ALPHA-1,4-N-ACETYLGLUCOSAMINYLTRANSFERASE"/>
    <property type="match status" value="1"/>
</dbReference>
<dbReference type="Pfam" id="PF04488">
    <property type="entry name" value="Gly_transf_sug"/>
    <property type="match status" value="1"/>
</dbReference>
<proteinExistence type="predicted"/>
<dbReference type="Gene3D" id="3.90.550.20">
    <property type="match status" value="1"/>
</dbReference>
<sequence>MSSPLNYFGSEFNWAVRQEVHAGASLARRALRKLTRENAKAVIIGGGGLIGQPFFDADISSWTRGQIPTILWGAGHNSHDIYAVDKRQPGFEEYGQLRQFNLVGIRDYNAGFTWVPCPSCMNPRLDERGNSSFGTLFLLHRDLRSDKEMISSIVSQSSDDARIVFNDCSSQAFVEAICSARRIVTNSYHAAYLGTLAKKPVVAIGGGSKMLTLKHQVPIAQTGCWTDAFSEAEVHEAALEECRDANRDFCHRVKALIGNQSKASVRRYVPDPIRERMADELASDRAFPAIVKNRVPKIIHFIFGLSPDFGGKPFNVMHKVAVRSAIEKIKPEEVFFHHHYKPESPSFRDVEGLLSMNKIVIPHEFKGRKLNHFAHKADITRMSILKEMGGIYLDLDTITVKPFDDMLDSSFSIGLQIGHKVDGLCNAVMLAAPNDGFLVDWLNSYERFSDKTWDQFSVQLPYVMWRSGFWTINVQPHDRFHWPSWDDQSMKLMFEENHSFDNAVCHHLWESYSYKKYFVHSDEAGLSDWIRNGRSTYSRLASRYI</sequence>
<dbReference type="Proteomes" id="UP000193884">
    <property type="component" value="Unassembled WGS sequence"/>
</dbReference>
<dbReference type="InterPro" id="IPR007577">
    <property type="entry name" value="GlycoTrfase_DXD_sugar-bd_CS"/>
</dbReference>